<accession>A0A138ZXR3</accession>
<proteinExistence type="predicted"/>
<gene>
    <name evidence="1" type="ORF">M427DRAFT_75635</name>
</gene>
<name>A0A138ZXR3_GONPJ</name>
<organism evidence="1 2">
    <name type="scientific">Gonapodya prolifera (strain JEL478)</name>
    <name type="common">Monoblepharis prolifera</name>
    <dbReference type="NCBI Taxonomy" id="1344416"/>
    <lineage>
        <taxon>Eukaryota</taxon>
        <taxon>Fungi</taxon>
        <taxon>Fungi incertae sedis</taxon>
        <taxon>Chytridiomycota</taxon>
        <taxon>Chytridiomycota incertae sedis</taxon>
        <taxon>Monoblepharidomycetes</taxon>
        <taxon>Monoblepharidales</taxon>
        <taxon>Gonapodyaceae</taxon>
        <taxon>Gonapodya</taxon>
    </lineage>
</organism>
<protein>
    <submittedName>
        <fullName evidence="1">Uncharacterized protein</fullName>
    </submittedName>
</protein>
<evidence type="ECO:0000313" key="1">
    <source>
        <dbReference type="EMBL" id="KXS09284.1"/>
    </source>
</evidence>
<dbReference type="EMBL" id="KQ965871">
    <property type="protein sequence ID" value="KXS09284.1"/>
    <property type="molecule type" value="Genomic_DNA"/>
</dbReference>
<dbReference type="Proteomes" id="UP000070544">
    <property type="component" value="Unassembled WGS sequence"/>
</dbReference>
<sequence length="284" mass="30780">MAGTNVDSIIATCNALAEQQLQSALRKKNLRMELVDFVPVGSMVRVVGTHPYPTTAAEAVPGLVKSIQSHSSLGVLKGLLEGDVDLEANVLLNLDDPECLQRVGRSVVRLSAPYGIQPRFIPKGDVGPADDPLLPFSTSPNARRLAQSVFVQAYTLSQTTEGDPGNARGITQALVAGHVFPASFIVLLWEVIAFDSIGISVFLDRVVMRQTYPNCPPPRNPLRHANWPYPETWDDTVGTWTEPEENIAGYNAEVLDELDGFGGTAFTALAQSIQKLDVGDRMQD</sequence>
<reference evidence="1 2" key="1">
    <citation type="journal article" date="2015" name="Genome Biol. Evol.">
        <title>Phylogenomic analyses indicate that early fungi evolved digesting cell walls of algal ancestors of land plants.</title>
        <authorList>
            <person name="Chang Y."/>
            <person name="Wang S."/>
            <person name="Sekimoto S."/>
            <person name="Aerts A.L."/>
            <person name="Choi C."/>
            <person name="Clum A."/>
            <person name="LaButti K.M."/>
            <person name="Lindquist E.A."/>
            <person name="Yee Ngan C."/>
            <person name="Ohm R.A."/>
            <person name="Salamov A.A."/>
            <person name="Grigoriev I.V."/>
            <person name="Spatafora J.W."/>
            <person name="Berbee M.L."/>
        </authorList>
    </citation>
    <scope>NUCLEOTIDE SEQUENCE [LARGE SCALE GENOMIC DNA]</scope>
    <source>
        <strain evidence="1 2">JEL478</strain>
    </source>
</reference>
<evidence type="ECO:0000313" key="2">
    <source>
        <dbReference type="Proteomes" id="UP000070544"/>
    </source>
</evidence>
<keyword evidence="2" id="KW-1185">Reference proteome</keyword>
<dbReference type="AlphaFoldDB" id="A0A138ZXR3"/>